<feature type="transmembrane region" description="Helical" evidence="10">
    <location>
        <begin position="24"/>
        <end position="49"/>
    </location>
</feature>
<evidence type="ECO:0000256" key="2">
    <source>
        <dbReference type="ARBA" id="ARBA00004162"/>
    </source>
</evidence>
<dbReference type="InterPro" id="IPR005503">
    <property type="entry name" value="FliL"/>
</dbReference>
<keyword evidence="6 10" id="KW-0812">Transmembrane</keyword>
<dbReference type="AlphaFoldDB" id="A0A4S4AZU4"/>
<evidence type="ECO:0000256" key="5">
    <source>
        <dbReference type="ARBA" id="ARBA00022500"/>
    </source>
</evidence>
<keyword evidence="9 10" id="KW-0472">Membrane</keyword>
<name>A0A4S4AZU4_9RHOO</name>
<dbReference type="GO" id="GO:0071978">
    <property type="term" value="P:bacterial-type flagellum-dependent swarming motility"/>
    <property type="evidence" value="ECO:0007669"/>
    <property type="project" value="TreeGrafter"/>
</dbReference>
<evidence type="ECO:0000256" key="1">
    <source>
        <dbReference type="ARBA" id="ARBA00002254"/>
    </source>
</evidence>
<evidence type="ECO:0000256" key="4">
    <source>
        <dbReference type="ARBA" id="ARBA00022475"/>
    </source>
</evidence>
<dbReference type="PANTHER" id="PTHR35091:SF2">
    <property type="entry name" value="FLAGELLAR PROTEIN FLIL"/>
    <property type="match status" value="1"/>
</dbReference>
<keyword evidence="11" id="KW-0969">Cilium</keyword>
<evidence type="ECO:0000256" key="10">
    <source>
        <dbReference type="RuleBase" id="RU364125"/>
    </source>
</evidence>
<comment type="caution">
    <text evidence="11">The sequence shown here is derived from an EMBL/GenBank/DDBJ whole genome shotgun (WGS) entry which is preliminary data.</text>
</comment>
<evidence type="ECO:0000313" key="12">
    <source>
        <dbReference type="Proteomes" id="UP000308430"/>
    </source>
</evidence>
<dbReference type="EMBL" id="SSOC01000003">
    <property type="protein sequence ID" value="THF65713.1"/>
    <property type="molecule type" value="Genomic_DNA"/>
</dbReference>
<evidence type="ECO:0000256" key="3">
    <source>
        <dbReference type="ARBA" id="ARBA00008281"/>
    </source>
</evidence>
<proteinExistence type="inferred from homology"/>
<keyword evidence="12" id="KW-1185">Reference proteome</keyword>
<sequence length="193" mass="20506">MAKAPAKPEVAVTPDAPAPKKSKLLLVIVVILVLLLLVAMAFIGVLLLLKSKGGSHDGEPAPVAAPAQQAAAPMVVDLSKPPAFVPLEVFTVNLAREGNSDHYLQTTIVLRVADAKVATQITAFMPEIRHRINLLLSSKAPSEIATAQDREALAHDVLIQVNEALGIPAPRDPRPNLPWGPVHGVLFNSFIVQ</sequence>
<keyword evidence="5 10" id="KW-0145">Chemotaxis</keyword>
<dbReference type="GO" id="GO:0006935">
    <property type="term" value="P:chemotaxis"/>
    <property type="evidence" value="ECO:0007669"/>
    <property type="project" value="UniProtKB-KW"/>
</dbReference>
<keyword evidence="8 10" id="KW-1133">Transmembrane helix</keyword>
<comment type="function">
    <text evidence="1 10">Controls the rotational direction of flagella during chemotaxis.</text>
</comment>
<dbReference type="GO" id="GO:0009425">
    <property type="term" value="C:bacterial-type flagellum basal body"/>
    <property type="evidence" value="ECO:0007669"/>
    <property type="project" value="InterPro"/>
</dbReference>
<keyword evidence="4" id="KW-1003">Cell membrane</keyword>
<dbReference type="OrthoDB" id="5297029at2"/>
<evidence type="ECO:0000256" key="9">
    <source>
        <dbReference type="ARBA" id="ARBA00023136"/>
    </source>
</evidence>
<dbReference type="Proteomes" id="UP000308430">
    <property type="component" value="Unassembled WGS sequence"/>
</dbReference>
<keyword evidence="7 10" id="KW-0283">Flagellar rotation</keyword>
<evidence type="ECO:0000256" key="7">
    <source>
        <dbReference type="ARBA" id="ARBA00022779"/>
    </source>
</evidence>
<keyword evidence="11" id="KW-0282">Flagellum</keyword>
<dbReference type="Pfam" id="PF03748">
    <property type="entry name" value="FliL"/>
    <property type="match status" value="1"/>
</dbReference>
<keyword evidence="11" id="KW-0966">Cell projection</keyword>
<dbReference type="GO" id="GO:0005886">
    <property type="term" value="C:plasma membrane"/>
    <property type="evidence" value="ECO:0007669"/>
    <property type="project" value="UniProtKB-SubCell"/>
</dbReference>
<reference evidence="11 12" key="1">
    <citation type="submission" date="2019-04" db="EMBL/GenBank/DDBJ databases">
        <title>Azoarcus nasutitermitis sp. nov. isolated from termite nest.</title>
        <authorList>
            <person name="Lin S.-Y."/>
            <person name="Hameed A."/>
            <person name="Hsu Y.-H."/>
            <person name="Young C.-C."/>
        </authorList>
    </citation>
    <scope>NUCLEOTIDE SEQUENCE [LARGE SCALE GENOMIC DNA]</scope>
    <source>
        <strain evidence="11 12">CC-YHH838</strain>
    </source>
</reference>
<evidence type="ECO:0000256" key="8">
    <source>
        <dbReference type="ARBA" id="ARBA00022989"/>
    </source>
</evidence>
<comment type="subcellular location">
    <subcellularLocation>
        <location evidence="10">Cell inner membrane</location>
    </subcellularLocation>
    <subcellularLocation>
        <location evidence="2">Cell membrane</location>
        <topology evidence="2">Single-pass membrane protein</topology>
    </subcellularLocation>
</comment>
<gene>
    <name evidence="11" type="ORF">E6C76_09150</name>
</gene>
<comment type="similarity">
    <text evidence="3 10">Belongs to the FliL family.</text>
</comment>
<evidence type="ECO:0000256" key="6">
    <source>
        <dbReference type="ARBA" id="ARBA00022692"/>
    </source>
</evidence>
<evidence type="ECO:0000313" key="11">
    <source>
        <dbReference type="EMBL" id="THF65713.1"/>
    </source>
</evidence>
<organism evidence="11 12">
    <name type="scientific">Pseudothauera nasutitermitis</name>
    <dbReference type="NCBI Taxonomy" id="2565930"/>
    <lineage>
        <taxon>Bacteria</taxon>
        <taxon>Pseudomonadati</taxon>
        <taxon>Pseudomonadota</taxon>
        <taxon>Betaproteobacteria</taxon>
        <taxon>Rhodocyclales</taxon>
        <taxon>Zoogloeaceae</taxon>
        <taxon>Pseudothauera</taxon>
    </lineage>
</organism>
<dbReference type="PANTHER" id="PTHR35091">
    <property type="entry name" value="FLAGELLAR PROTEIN FLIL"/>
    <property type="match status" value="1"/>
</dbReference>
<keyword evidence="10" id="KW-0997">Cell inner membrane</keyword>
<protein>
    <recommendedName>
        <fullName evidence="10">Flagellar protein FliL</fullName>
    </recommendedName>
</protein>
<dbReference type="RefSeq" id="WP_136347919.1">
    <property type="nucleotide sequence ID" value="NZ_SSOC01000003.1"/>
</dbReference>
<accession>A0A4S4AZU4</accession>